<evidence type="ECO:0000259" key="2">
    <source>
        <dbReference type="Pfam" id="PF13400"/>
    </source>
</evidence>
<dbReference type="eggNOG" id="ENOG5033B4F">
    <property type="taxonomic scope" value="Bacteria"/>
</dbReference>
<name>L7LRM8_9ACTN</name>
<sequence length="132" mass="13487">MRRADRGTAMSVRGTEGDEGFSTVAGAAVIAGLGFLLVAMLYSGAAVVARHRAQSAADLSALAAAAVRVSGDGEACATARQLMSRQEGDPRMTGCVVDGDDVQLSVAVRVRLGRFGIRDARAVARAGPVESP</sequence>
<dbReference type="Pfam" id="PF13400">
    <property type="entry name" value="Tad"/>
    <property type="match status" value="1"/>
</dbReference>
<dbReference type="InterPro" id="IPR021202">
    <property type="entry name" value="Rv3654c-like"/>
</dbReference>
<dbReference type="EMBL" id="BANU01000041">
    <property type="protein sequence ID" value="GAC62713.1"/>
    <property type="molecule type" value="Genomic_DNA"/>
</dbReference>
<dbReference type="Proteomes" id="UP000035083">
    <property type="component" value="Unassembled WGS sequence"/>
</dbReference>
<reference evidence="3 4" key="1">
    <citation type="submission" date="2012-12" db="EMBL/GenBank/DDBJ databases">
        <title>Whole genome shotgun sequence of Gordonia sihwensis NBRC 108236.</title>
        <authorList>
            <person name="Yoshida I."/>
            <person name="Hosoyama A."/>
            <person name="Tsuchikane K."/>
            <person name="Ando Y."/>
            <person name="Baba S."/>
            <person name="Ohji S."/>
            <person name="Hamada M."/>
            <person name="Tamura T."/>
            <person name="Yamazoe A."/>
            <person name="Yamazaki S."/>
            <person name="Fujita N."/>
        </authorList>
    </citation>
    <scope>NUCLEOTIDE SEQUENCE [LARGE SCALE GENOMIC DNA]</scope>
    <source>
        <strain evidence="3 4">NBRC 108236</strain>
    </source>
</reference>
<organism evidence="3 4">
    <name type="scientific">Gordonia sihwensis NBRC 108236</name>
    <dbReference type="NCBI Taxonomy" id="1223544"/>
    <lineage>
        <taxon>Bacteria</taxon>
        <taxon>Bacillati</taxon>
        <taxon>Actinomycetota</taxon>
        <taxon>Actinomycetes</taxon>
        <taxon>Mycobacteriales</taxon>
        <taxon>Gordoniaceae</taxon>
        <taxon>Gordonia</taxon>
    </lineage>
</organism>
<accession>L7LRM8</accession>
<feature type="transmembrane region" description="Helical" evidence="1">
    <location>
        <begin position="20"/>
        <end position="42"/>
    </location>
</feature>
<keyword evidence="1" id="KW-0812">Transmembrane</keyword>
<keyword evidence="4" id="KW-1185">Reference proteome</keyword>
<keyword evidence="1" id="KW-1133">Transmembrane helix</keyword>
<dbReference type="NCBIfam" id="TIGR03816">
    <property type="entry name" value="tadE_like_DECH"/>
    <property type="match status" value="1"/>
</dbReference>
<feature type="domain" description="Putative Flp pilus-assembly TadG-like N-terminal" evidence="2">
    <location>
        <begin position="22"/>
        <end position="66"/>
    </location>
</feature>
<protein>
    <recommendedName>
        <fullName evidence="2">Putative Flp pilus-assembly TadG-like N-terminal domain-containing protein</fullName>
    </recommendedName>
</protein>
<evidence type="ECO:0000313" key="4">
    <source>
        <dbReference type="Proteomes" id="UP000035083"/>
    </source>
</evidence>
<dbReference type="AlphaFoldDB" id="L7LRM8"/>
<evidence type="ECO:0000256" key="1">
    <source>
        <dbReference type="SAM" id="Phobius"/>
    </source>
</evidence>
<proteinExistence type="predicted"/>
<gene>
    <name evidence="3" type="ORF">GSI01S_41_00140</name>
</gene>
<dbReference type="InterPro" id="IPR028087">
    <property type="entry name" value="Tad_N"/>
</dbReference>
<comment type="caution">
    <text evidence="3">The sequence shown here is derived from an EMBL/GenBank/DDBJ whole genome shotgun (WGS) entry which is preliminary data.</text>
</comment>
<evidence type="ECO:0000313" key="3">
    <source>
        <dbReference type="EMBL" id="GAC62713.1"/>
    </source>
</evidence>
<keyword evidence="1" id="KW-0472">Membrane</keyword>